<dbReference type="InterPro" id="IPR000719">
    <property type="entry name" value="Prot_kinase_dom"/>
</dbReference>
<dbReference type="Pfam" id="PF00017">
    <property type="entry name" value="SH2"/>
    <property type="match status" value="1"/>
</dbReference>
<dbReference type="GO" id="GO:0005524">
    <property type="term" value="F:ATP binding"/>
    <property type="evidence" value="ECO:0007669"/>
    <property type="project" value="UniProtKB-UniRule"/>
</dbReference>
<dbReference type="SMART" id="SM00252">
    <property type="entry name" value="SH2"/>
    <property type="match status" value="1"/>
</dbReference>
<evidence type="ECO:0000256" key="18">
    <source>
        <dbReference type="RuleBase" id="RU362096"/>
    </source>
</evidence>
<dbReference type="InterPro" id="IPR050198">
    <property type="entry name" value="Non-receptor_tyrosine_kinases"/>
</dbReference>
<dbReference type="CDD" id="cd09937">
    <property type="entry name" value="SH2_csk_like"/>
    <property type="match status" value="1"/>
</dbReference>
<dbReference type="InterPro" id="IPR011009">
    <property type="entry name" value="Kinase-like_dom_sf"/>
</dbReference>
<organism evidence="24 25">
    <name type="scientific">Sapajus apella</name>
    <name type="common">Brown-capped capuchin</name>
    <name type="synonym">Cebus apella</name>
    <dbReference type="NCBI Taxonomy" id="9515"/>
    <lineage>
        <taxon>Eukaryota</taxon>
        <taxon>Metazoa</taxon>
        <taxon>Chordata</taxon>
        <taxon>Craniata</taxon>
        <taxon>Vertebrata</taxon>
        <taxon>Euteleostomi</taxon>
        <taxon>Mammalia</taxon>
        <taxon>Eutheria</taxon>
        <taxon>Euarchontoglires</taxon>
        <taxon>Primates</taxon>
        <taxon>Haplorrhini</taxon>
        <taxon>Platyrrhini</taxon>
        <taxon>Cebidae</taxon>
        <taxon>Cebinae</taxon>
        <taxon>Sapajus</taxon>
    </lineage>
</organism>
<dbReference type="FunFam" id="3.30.200.20:FF:000053">
    <property type="entry name" value="Tyrosine-protein kinase"/>
    <property type="match status" value="1"/>
</dbReference>
<dbReference type="PROSITE" id="PS00107">
    <property type="entry name" value="PROTEIN_KINASE_ATP"/>
    <property type="match status" value="1"/>
</dbReference>
<feature type="domain" description="Protein kinase" evidence="22">
    <location>
        <begin position="548"/>
        <end position="796"/>
    </location>
</feature>
<dbReference type="InterPro" id="IPR017441">
    <property type="entry name" value="Protein_kinase_ATP_BS"/>
</dbReference>
<keyword evidence="11" id="KW-0472">Membrane</keyword>
<comment type="similarity">
    <text evidence="18">Belongs to the protein kinase superfamily. Tyr protein kinase family.</text>
</comment>
<evidence type="ECO:0000256" key="16">
    <source>
        <dbReference type="PROSITE-ProRule" id="PRU00192"/>
    </source>
</evidence>
<feature type="compositionally biased region" description="Polar residues" evidence="19">
    <location>
        <begin position="804"/>
        <end position="820"/>
    </location>
</feature>
<keyword evidence="12 18" id="KW-0829">Tyrosine-protein kinase</keyword>
<reference evidence="25" key="1">
    <citation type="submission" date="2025-08" db="UniProtKB">
        <authorList>
            <consortium name="RefSeq"/>
        </authorList>
    </citation>
    <scope>IDENTIFICATION</scope>
    <source>
        <tissue evidence="25">Blood</tissue>
    </source>
</reference>
<dbReference type="PROSITE" id="PS50011">
    <property type="entry name" value="PROTEIN_KINASE_DOM"/>
    <property type="match status" value="1"/>
</dbReference>
<evidence type="ECO:0000256" key="5">
    <source>
        <dbReference type="ARBA" id="ARBA00022553"/>
    </source>
</evidence>
<comment type="subunit">
    <text evidence="14">Interacts with KIT.</text>
</comment>
<keyword evidence="4" id="KW-0963">Cytoplasm</keyword>
<feature type="binding site" evidence="17">
    <location>
        <position position="575"/>
    </location>
    <ligand>
        <name>ATP</name>
        <dbReference type="ChEBI" id="CHEBI:30616"/>
    </ligand>
</feature>
<proteinExistence type="inferred from homology"/>
<evidence type="ECO:0000256" key="15">
    <source>
        <dbReference type="PROSITE-ProRule" id="PRU00191"/>
    </source>
</evidence>
<evidence type="ECO:0000256" key="9">
    <source>
        <dbReference type="ARBA" id="ARBA00022840"/>
    </source>
</evidence>
<evidence type="ECO:0000256" key="8">
    <source>
        <dbReference type="ARBA" id="ARBA00022777"/>
    </source>
</evidence>
<dbReference type="FunFam" id="1.10.1410.40:FF:000001">
    <property type="entry name" value="interleukin enhancer-binding factor 3 isoform X1"/>
    <property type="match status" value="1"/>
</dbReference>
<evidence type="ECO:0000313" key="25">
    <source>
        <dbReference type="RefSeq" id="XP_032108146.1"/>
    </source>
</evidence>
<sequence>MEADTRCCRLWGSPMRLEEEPLLPDQQSHALSHTSPDWPPPLLEGRPGHLPVPHSCSVAPQAQVLKGVMRVGILAKGLLLCEERNVRLALLCPVKPTHSLLRRIAQQLPRQLQEVTEDEYEVSSDPEANIVISSCEEPRMHVTVSVTSPLMREDPSTDPEGVEEPQADPGDVLSRERCLESLAALRHARWFQARASGLQPCVIVIRVLRDLCRCMPTWGALPAWVMELLVEKSMSTAAGPLGPGDAVRRVLECVATGTLLPDGPGFQDPCERDQTDALEPMTPQEREDVTASAQRGRGESLRGCWSFLNIPLMPGRFPAERREGRPQRGTCGQQQLLVSPCFLRAWHPPPVSARMPTRRWTPGTQCITKCEHTRPKPGELAFRKGDVVTILEACENKSWYRAKHHTSGQEGLLAAGALREREALSADPKLSLMPWFHGKISGQEAVQQLQPPEDGLFLVRESARHPGDYVLCVSFGRDVIHYRVLHRDGHLTIDEAVFFCNLMDMVEHYTKDKGAICTKLVRPKRKHGTKSAEEELARAGWLLNLQHLTLGAQIGEGEFGAVLQGEYLGQKVAVKNIKCDVTAQAFLDETAVMTKMQHKNLVRLLGVILHQGLYIVMEHVSKGNLVNFLRTRGRALVNTAQLLQFSLHVAEGMEYLESKKLVHRDLAARNILVSEDLVAKVSDFGLAKAERKGLDSSRLPVKWTAPEALKHGKFTSKSDVWSFGVLLWEVFSYGRAPYPKMSLKEVSEAVEKGYRMEPPEGCPGPVHILMSSCWEAEPARRPPFRKLAEKLGRELRSAGAPASVSGQDADGSTSPRSQEP</sequence>
<evidence type="ECO:0000259" key="21">
    <source>
        <dbReference type="PROSITE" id="PS50002"/>
    </source>
</evidence>
<dbReference type="PRINTS" id="PR00401">
    <property type="entry name" value="SH2DOMAIN"/>
</dbReference>
<evidence type="ECO:0000256" key="4">
    <source>
        <dbReference type="ARBA" id="ARBA00022490"/>
    </source>
</evidence>
<dbReference type="CDD" id="cd11811">
    <property type="entry name" value="SH3_CHK"/>
    <property type="match status" value="1"/>
</dbReference>
<dbReference type="SUPFAM" id="SSF56112">
    <property type="entry name" value="Protein kinase-like (PK-like)"/>
    <property type="match status" value="1"/>
</dbReference>
<evidence type="ECO:0000256" key="3">
    <source>
        <dbReference type="ARBA" id="ARBA00022443"/>
    </source>
</evidence>
<evidence type="ECO:0000256" key="11">
    <source>
        <dbReference type="ARBA" id="ARBA00023136"/>
    </source>
</evidence>
<keyword evidence="6 18" id="KW-0808">Transferase</keyword>
<evidence type="ECO:0000256" key="19">
    <source>
        <dbReference type="SAM" id="MobiDB-lite"/>
    </source>
</evidence>
<evidence type="ECO:0000256" key="2">
    <source>
        <dbReference type="ARBA" id="ARBA00004496"/>
    </source>
</evidence>
<evidence type="ECO:0000256" key="12">
    <source>
        <dbReference type="ARBA" id="ARBA00023137"/>
    </source>
</evidence>
<dbReference type="GO" id="GO:0016020">
    <property type="term" value="C:membrane"/>
    <property type="evidence" value="ECO:0007669"/>
    <property type="project" value="UniProtKB-SubCell"/>
</dbReference>
<evidence type="ECO:0000256" key="14">
    <source>
        <dbReference type="ARBA" id="ARBA00061845"/>
    </source>
</evidence>
<keyword evidence="8 18" id="KW-0418">Kinase</keyword>
<dbReference type="AlphaFoldDB" id="A0A6J3FRC0"/>
<evidence type="ECO:0000256" key="6">
    <source>
        <dbReference type="ARBA" id="ARBA00022679"/>
    </source>
</evidence>
<keyword evidence="7 17" id="KW-0547">Nucleotide-binding</keyword>
<dbReference type="InterPro" id="IPR035027">
    <property type="entry name" value="Csk-like_SH2"/>
</dbReference>
<evidence type="ECO:0000256" key="1">
    <source>
        <dbReference type="ARBA" id="ARBA00004370"/>
    </source>
</evidence>
<dbReference type="InterPro" id="IPR006561">
    <property type="entry name" value="DZF_dom"/>
</dbReference>
<dbReference type="CTD" id="4145"/>
<feature type="region of interest" description="Disordered" evidence="19">
    <location>
        <begin position="149"/>
        <end position="170"/>
    </location>
</feature>
<dbReference type="PROSITE" id="PS51703">
    <property type="entry name" value="DZF"/>
    <property type="match status" value="1"/>
</dbReference>
<comment type="catalytic activity">
    <reaction evidence="13 18">
        <text>L-tyrosyl-[protein] + ATP = O-phospho-L-tyrosyl-[protein] + ADP + H(+)</text>
        <dbReference type="Rhea" id="RHEA:10596"/>
        <dbReference type="Rhea" id="RHEA-COMP:10136"/>
        <dbReference type="Rhea" id="RHEA-COMP:20101"/>
        <dbReference type="ChEBI" id="CHEBI:15378"/>
        <dbReference type="ChEBI" id="CHEBI:30616"/>
        <dbReference type="ChEBI" id="CHEBI:46858"/>
        <dbReference type="ChEBI" id="CHEBI:61978"/>
        <dbReference type="ChEBI" id="CHEBI:456216"/>
        <dbReference type="EC" id="2.7.10.2"/>
    </reaction>
</comment>
<dbReference type="Gene3D" id="1.10.510.10">
    <property type="entry name" value="Transferase(Phosphotransferase) domain 1"/>
    <property type="match status" value="1"/>
</dbReference>
<feature type="domain" description="SH3" evidence="21">
    <location>
        <begin position="361"/>
        <end position="423"/>
    </location>
</feature>
<dbReference type="SUPFAM" id="SSF55550">
    <property type="entry name" value="SH2 domain"/>
    <property type="match status" value="1"/>
</dbReference>
<feature type="compositionally biased region" description="Basic and acidic residues" evidence="19">
    <location>
        <begin position="786"/>
        <end position="796"/>
    </location>
</feature>
<feature type="compositionally biased region" description="Acidic residues" evidence="19">
    <location>
        <begin position="156"/>
        <end position="166"/>
    </location>
</feature>
<keyword evidence="10 15" id="KW-0727">SH2 domain</keyword>
<evidence type="ECO:0000259" key="23">
    <source>
        <dbReference type="PROSITE" id="PS51703"/>
    </source>
</evidence>
<keyword evidence="24" id="KW-1185">Reference proteome</keyword>
<dbReference type="InterPro" id="IPR000980">
    <property type="entry name" value="SH2"/>
</dbReference>
<dbReference type="Gene3D" id="2.30.30.40">
    <property type="entry name" value="SH3 Domains"/>
    <property type="match status" value="1"/>
</dbReference>
<keyword evidence="3 16" id="KW-0728">SH3 domain</keyword>
<dbReference type="Pfam" id="PF20965">
    <property type="entry name" value="DZF_C"/>
    <property type="match status" value="1"/>
</dbReference>
<dbReference type="SMART" id="SM00572">
    <property type="entry name" value="DZF"/>
    <property type="match status" value="1"/>
</dbReference>
<dbReference type="InterPro" id="IPR001245">
    <property type="entry name" value="Ser-Thr/Tyr_kinase_cat_dom"/>
</dbReference>
<dbReference type="Gene3D" id="3.30.460.10">
    <property type="entry name" value="Beta Polymerase, domain 2"/>
    <property type="match status" value="1"/>
</dbReference>
<dbReference type="FunFam" id="2.30.30.40:FF:000145">
    <property type="entry name" value="Tyrosine-protein kinase"/>
    <property type="match status" value="1"/>
</dbReference>
<dbReference type="InterPro" id="IPR043519">
    <property type="entry name" value="NT_sf"/>
</dbReference>
<dbReference type="InterPro" id="IPR049402">
    <property type="entry name" value="DZF_dom_C"/>
</dbReference>
<dbReference type="GO" id="GO:0004715">
    <property type="term" value="F:non-membrane spanning protein tyrosine kinase activity"/>
    <property type="evidence" value="ECO:0007669"/>
    <property type="project" value="UniProtKB-EC"/>
</dbReference>
<feature type="compositionally biased region" description="Polar residues" evidence="19">
    <location>
        <begin position="25"/>
        <end position="35"/>
    </location>
</feature>
<dbReference type="PRINTS" id="PR00109">
    <property type="entry name" value="TYRKINASE"/>
</dbReference>
<dbReference type="PROSITE" id="PS50001">
    <property type="entry name" value="SH2"/>
    <property type="match status" value="1"/>
</dbReference>
<name>A0A6J3FRC0_SAPAP</name>
<evidence type="ECO:0000256" key="13">
    <source>
        <dbReference type="ARBA" id="ARBA00051245"/>
    </source>
</evidence>
<gene>
    <name evidence="25" type="primary">MATK</name>
</gene>
<dbReference type="PANTHER" id="PTHR24418">
    <property type="entry name" value="TYROSINE-PROTEIN KINASE"/>
    <property type="match status" value="1"/>
</dbReference>
<accession>A0A6J3FRC0</accession>
<dbReference type="Pfam" id="PF00018">
    <property type="entry name" value="SH3_1"/>
    <property type="match status" value="1"/>
</dbReference>
<dbReference type="PROSITE" id="PS50002">
    <property type="entry name" value="SH3"/>
    <property type="match status" value="1"/>
</dbReference>
<feature type="domain" description="DZF" evidence="23">
    <location>
        <begin position="1"/>
        <end position="353"/>
    </location>
</feature>
<dbReference type="InterPro" id="IPR020635">
    <property type="entry name" value="Tyr_kinase_cat_dom"/>
</dbReference>
<evidence type="ECO:0000259" key="20">
    <source>
        <dbReference type="PROSITE" id="PS50001"/>
    </source>
</evidence>
<dbReference type="Pfam" id="PF07714">
    <property type="entry name" value="PK_Tyr_Ser-Thr"/>
    <property type="match status" value="1"/>
</dbReference>
<keyword evidence="5" id="KW-0597">Phosphoprotein</keyword>
<dbReference type="GO" id="GO:0005829">
    <property type="term" value="C:cytosol"/>
    <property type="evidence" value="ECO:0007669"/>
    <property type="project" value="UniProtKB-ARBA"/>
</dbReference>
<dbReference type="GeneID" id="116532766"/>
<dbReference type="SMART" id="SM00326">
    <property type="entry name" value="SH3"/>
    <property type="match status" value="1"/>
</dbReference>
<dbReference type="RefSeq" id="XP_032108146.1">
    <property type="nucleotide sequence ID" value="XM_032252255.1"/>
</dbReference>
<dbReference type="InterPro" id="IPR001452">
    <property type="entry name" value="SH3_domain"/>
</dbReference>
<dbReference type="Pfam" id="PF07528">
    <property type="entry name" value="DZF_N"/>
    <property type="match status" value="1"/>
</dbReference>
<dbReference type="Proteomes" id="UP000504640">
    <property type="component" value="Unplaced"/>
</dbReference>
<dbReference type="Gene3D" id="3.30.505.10">
    <property type="entry name" value="SH2 domain"/>
    <property type="match status" value="1"/>
</dbReference>
<dbReference type="PROSITE" id="PS00109">
    <property type="entry name" value="PROTEIN_KINASE_TYR"/>
    <property type="match status" value="1"/>
</dbReference>
<dbReference type="Gene3D" id="1.10.1410.40">
    <property type="match status" value="1"/>
</dbReference>
<feature type="region of interest" description="Disordered" evidence="19">
    <location>
        <begin position="23"/>
        <end position="44"/>
    </location>
</feature>
<dbReference type="FunFam" id="1.10.510.10:FF:000376">
    <property type="entry name" value="Tyrosine-protein kinase"/>
    <property type="match status" value="1"/>
</dbReference>
<dbReference type="FunFam" id="3.30.460.10:FF:000010">
    <property type="entry name" value="Zinc finger RNA-binding protein 2"/>
    <property type="match status" value="1"/>
</dbReference>
<protein>
    <recommendedName>
        <fullName evidence="18">Tyrosine-protein kinase</fullName>
        <ecNumber evidence="18">2.7.10.2</ecNumber>
    </recommendedName>
</protein>
<dbReference type="FunFam" id="3.30.505.10:FF:000023">
    <property type="entry name" value="Tyrosine-protein kinase"/>
    <property type="match status" value="1"/>
</dbReference>
<dbReference type="SUPFAM" id="SSF50044">
    <property type="entry name" value="SH3-domain"/>
    <property type="match status" value="1"/>
</dbReference>
<evidence type="ECO:0000256" key="10">
    <source>
        <dbReference type="ARBA" id="ARBA00022999"/>
    </source>
</evidence>
<evidence type="ECO:0000313" key="24">
    <source>
        <dbReference type="Proteomes" id="UP000504640"/>
    </source>
</evidence>
<dbReference type="SMART" id="SM00219">
    <property type="entry name" value="TyrKc"/>
    <property type="match status" value="1"/>
</dbReference>
<feature type="region of interest" description="Disordered" evidence="19">
    <location>
        <begin position="264"/>
        <end position="293"/>
    </location>
</feature>
<keyword evidence="9 17" id="KW-0067">ATP-binding</keyword>
<feature type="region of interest" description="Disordered" evidence="19">
    <location>
        <begin position="785"/>
        <end position="820"/>
    </location>
</feature>
<evidence type="ECO:0000256" key="17">
    <source>
        <dbReference type="PROSITE-ProRule" id="PRU10141"/>
    </source>
</evidence>
<dbReference type="InterPro" id="IPR049401">
    <property type="entry name" value="DZF_dom_N"/>
</dbReference>
<dbReference type="InterPro" id="IPR008266">
    <property type="entry name" value="Tyr_kinase_AS"/>
</dbReference>
<dbReference type="InterPro" id="IPR036028">
    <property type="entry name" value="SH3-like_dom_sf"/>
</dbReference>
<evidence type="ECO:0000259" key="22">
    <source>
        <dbReference type="PROSITE" id="PS50011"/>
    </source>
</evidence>
<feature type="domain" description="SH2" evidence="20">
    <location>
        <begin position="435"/>
        <end position="524"/>
    </location>
</feature>
<evidence type="ECO:0000256" key="7">
    <source>
        <dbReference type="ARBA" id="ARBA00022741"/>
    </source>
</evidence>
<dbReference type="CDD" id="cd05083">
    <property type="entry name" value="PTKc_Chk"/>
    <property type="match status" value="1"/>
</dbReference>
<dbReference type="InterPro" id="IPR036860">
    <property type="entry name" value="SH2_dom_sf"/>
</dbReference>
<comment type="subcellular location">
    <subcellularLocation>
        <location evidence="2">Cytoplasm</location>
    </subcellularLocation>
    <subcellularLocation>
        <location evidence="1">Membrane</location>
    </subcellularLocation>
</comment>
<dbReference type="EC" id="2.7.10.2" evidence="18"/>